<evidence type="ECO:0000256" key="1">
    <source>
        <dbReference type="ARBA" id="ARBA00022837"/>
    </source>
</evidence>
<protein>
    <submittedName>
        <fullName evidence="5">EFCB5-like protein</fullName>
    </submittedName>
</protein>
<feature type="compositionally biased region" description="Basic and acidic residues" evidence="3">
    <location>
        <begin position="439"/>
        <end position="526"/>
    </location>
</feature>
<reference evidence="5" key="1">
    <citation type="submission" date="2022-11" db="EMBL/GenBank/DDBJ databases">
        <title>Centuries of genome instability and evolution in soft-shell clam transmissible cancer (bioRxiv).</title>
        <authorList>
            <person name="Hart S.F.M."/>
            <person name="Yonemitsu M.A."/>
            <person name="Giersch R.M."/>
            <person name="Beal B.F."/>
            <person name="Arriagada G."/>
            <person name="Davis B.W."/>
            <person name="Ostrander E.A."/>
            <person name="Goff S.P."/>
            <person name="Metzger M.J."/>
        </authorList>
    </citation>
    <scope>NUCLEOTIDE SEQUENCE</scope>
    <source>
        <strain evidence="5">MELC-2E11</strain>
        <tissue evidence="5">Siphon/mantle</tissue>
    </source>
</reference>
<feature type="compositionally biased region" description="Polar residues" evidence="3">
    <location>
        <begin position="557"/>
        <end position="573"/>
    </location>
</feature>
<gene>
    <name evidence="5" type="ORF">MAR_008652</name>
</gene>
<dbReference type="PANTHER" id="PTHR46788:SF1">
    <property type="entry name" value="EF-HAND CALCIUM-BINDING DOMAIN-CONTAINING PROTEIN 5"/>
    <property type="match status" value="1"/>
</dbReference>
<keyword evidence="1" id="KW-0106">Calcium</keyword>
<evidence type="ECO:0000313" key="5">
    <source>
        <dbReference type="EMBL" id="WAR02094.1"/>
    </source>
</evidence>
<evidence type="ECO:0000259" key="4">
    <source>
        <dbReference type="PROSITE" id="PS50222"/>
    </source>
</evidence>
<evidence type="ECO:0000256" key="2">
    <source>
        <dbReference type="SAM" id="Coils"/>
    </source>
</evidence>
<dbReference type="InterPro" id="IPR011992">
    <property type="entry name" value="EF-hand-dom_pair"/>
</dbReference>
<dbReference type="SMART" id="SM00065">
    <property type="entry name" value="GAF"/>
    <property type="match status" value="1"/>
</dbReference>
<feature type="coiled-coil region" evidence="2">
    <location>
        <begin position="168"/>
        <end position="219"/>
    </location>
</feature>
<dbReference type="CDD" id="cd22968">
    <property type="entry name" value="DD_EFCAB5"/>
    <property type="match status" value="1"/>
</dbReference>
<dbReference type="PROSITE" id="PS50222">
    <property type="entry name" value="EF_HAND_2"/>
    <property type="match status" value="1"/>
</dbReference>
<dbReference type="SUPFAM" id="SSF55781">
    <property type="entry name" value="GAF domain-like"/>
    <property type="match status" value="1"/>
</dbReference>
<evidence type="ECO:0000256" key="3">
    <source>
        <dbReference type="SAM" id="MobiDB-lite"/>
    </source>
</evidence>
<evidence type="ECO:0000313" key="6">
    <source>
        <dbReference type="Proteomes" id="UP001164746"/>
    </source>
</evidence>
<dbReference type="Gene3D" id="1.10.238.10">
    <property type="entry name" value="EF-hand"/>
    <property type="match status" value="1"/>
</dbReference>
<feature type="region of interest" description="Disordered" evidence="3">
    <location>
        <begin position="1"/>
        <end position="52"/>
    </location>
</feature>
<name>A0ABY7DYJ2_MYAAR</name>
<proteinExistence type="predicted"/>
<feature type="compositionally biased region" description="Basic and acidic residues" evidence="3">
    <location>
        <begin position="1210"/>
        <end position="1219"/>
    </location>
</feature>
<dbReference type="SUPFAM" id="SSF47473">
    <property type="entry name" value="EF-hand"/>
    <property type="match status" value="1"/>
</dbReference>
<dbReference type="PROSITE" id="PS00018">
    <property type="entry name" value="EF_HAND_1"/>
    <property type="match status" value="1"/>
</dbReference>
<dbReference type="Proteomes" id="UP001164746">
    <property type="component" value="Chromosome 4"/>
</dbReference>
<feature type="domain" description="EF-hand" evidence="4">
    <location>
        <begin position="681"/>
        <end position="716"/>
    </location>
</feature>
<feature type="compositionally biased region" description="Low complexity" evidence="3">
    <location>
        <begin position="527"/>
        <end position="540"/>
    </location>
</feature>
<dbReference type="InterPro" id="IPR018247">
    <property type="entry name" value="EF_Hand_1_Ca_BS"/>
</dbReference>
<feature type="region of interest" description="Disordered" evidence="3">
    <location>
        <begin position="717"/>
        <end position="740"/>
    </location>
</feature>
<organism evidence="5 6">
    <name type="scientific">Mya arenaria</name>
    <name type="common">Soft-shell clam</name>
    <dbReference type="NCBI Taxonomy" id="6604"/>
    <lineage>
        <taxon>Eukaryota</taxon>
        <taxon>Metazoa</taxon>
        <taxon>Spiralia</taxon>
        <taxon>Lophotrochozoa</taxon>
        <taxon>Mollusca</taxon>
        <taxon>Bivalvia</taxon>
        <taxon>Autobranchia</taxon>
        <taxon>Heteroconchia</taxon>
        <taxon>Euheterodonta</taxon>
        <taxon>Imparidentia</taxon>
        <taxon>Neoheterodontei</taxon>
        <taxon>Myida</taxon>
        <taxon>Myoidea</taxon>
        <taxon>Myidae</taxon>
        <taxon>Mya</taxon>
    </lineage>
</organism>
<feature type="compositionally biased region" description="Polar residues" evidence="3">
    <location>
        <begin position="1220"/>
        <end position="1230"/>
    </location>
</feature>
<feature type="region of interest" description="Disordered" evidence="3">
    <location>
        <begin position="1202"/>
        <end position="1230"/>
    </location>
</feature>
<dbReference type="InterPro" id="IPR029016">
    <property type="entry name" value="GAF-like_dom_sf"/>
</dbReference>
<dbReference type="EMBL" id="CP111015">
    <property type="protein sequence ID" value="WAR02094.1"/>
    <property type="molecule type" value="Genomic_DNA"/>
</dbReference>
<feature type="region of interest" description="Disordered" evidence="3">
    <location>
        <begin position="378"/>
        <end position="590"/>
    </location>
</feature>
<dbReference type="InterPro" id="IPR003018">
    <property type="entry name" value="GAF"/>
</dbReference>
<dbReference type="Gene3D" id="1.20.890.10">
    <property type="entry name" value="cAMP-dependent protein kinase regulatory subunit, dimerization-anchoring domain"/>
    <property type="match status" value="1"/>
</dbReference>
<dbReference type="InterPro" id="IPR002048">
    <property type="entry name" value="EF_hand_dom"/>
</dbReference>
<feature type="compositionally biased region" description="Basic and acidic residues" evidence="3">
    <location>
        <begin position="574"/>
        <end position="590"/>
    </location>
</feature>
<dbReference type="PANTHER" id="PTHR46788">
    <property type="entry name" value="EF-HAND CALCIUM-BINDING DOMAIN-CONTAINING PROTEIN 5"/>
    <property type="match status" value="1"/>
</dbReference>
<keyword evidence="2" id="KW-0175">Coiled coil</keyword>
<dbReference type="Gene3D" id="3.30.450.40">
    <property type="match status" value="1"/>
</dbReference>
<dbReference type="Gene3D" id="1.20.920.20">
    <property type="match status" value="1"/>
</dbReference>
<keyword evidence="6" id="KW-1185">Reference proteome</keyword>
<accession>A0ABY7DYJ2</accession>
<sequence>MTDVQKPGTPKRVTMAGEQRASSGSSRGSGKRSGSPEKRVPSAVQRWKRQHEQSMMEKLVGLRNEKKELTKISREQARNVARKIPTELLGRDWLNMIEATLETRAYLVEKLMPTLILGVEKLLNEADKRGLAGKDARDPNFNPINFLAQHLMRNNPRYSNFSEASPYVRTLREITEELKRELFNIEDNRLARIKSEARRRREEREKNEAMKLAERVTRMKMLMDQFKEWSAVPDGTVELQLLQNALRSFVELSEKFPEHLQAAAKLSQPLESTDESGKSLTVKEFAKYVIQYTDELSETLFERFMMHMAKCAAANRSLTMREARRIHLTNLFLSCDHSGIGLLDRHRILSLFENYWDSAKDEIKGNLCNPRKWPVVEVDEADDSISDEDEEQTPTSGGGKPASPVGGKPASPPPNNQEKAQEQTQVTVEQKQEPASGAQEEKKEEPAKTETAEPEKPTEQGKEAEEKKEEKVEDKSEEQKEESKPEEPKAEQTEQKEATDVKPEEAKTEEAKPETEEVKKETEQAKAETATETGTGTGTVEKTETAVGGTGTETDEQVPQTAETGTSREQTQAKADEQTEEGADKEKEGEIEAVDMMKPKTPATAGQQTVQFADGTQFERDNTAMTNVSLATGQSTFDENSLNVSQFVQVTETFLGNEPTFGSFDRLMKYIKSEPAKKRCHPVMLLDQLFDKWDNDGSGFLDQEEVENVMTKYKDGQESDSIEKAKTEMKKKTKQPQDNRLSRREFRTFVTMVADQMPGADAFEYFVEFLNLSVERTYAERIRGEARKKWLQHIITAADTGGASIDPVYKAVFQALFKDAEAHGGGKNISANIAMLERNNVARDRGDVMLRYVAATTEDADFLLGKILYKDMKGISFSAVESGKPIHVPRVANHGNIMFWNPYRKPDEREGSFIVIPLKDRRKRVFGLLGMDTLADSHTKSIFITHEIQFFQGVSKSFSIAYHSIDLRKKLLRITESAVSWIHRRSPHVKEIVCYIVEPDEERLCPEENDDDGQAGDYLFKAVDNSESVSADAYGEHHLAFPLRNDQGRTQAILDISIGELKQLPSHENREVQQAENNEETRMDIMFDRLMLMELRENVTKVDTKAFAELRSYNDPPRIVHDILKSVTAIFSFQETEQGMFDDWQQMKGDLIPPEKIERYLKNVPHGEVAKHSSVPAQHMYNWVFVCLSLIEHTLKMRDNNDDILPPAKDSAEKERTDEQIVSEQTNEQEATTPSSVKICFSTVHVLMHFTCDNCFNSVVKSVIPSFFTIHQAFSWLIMFI</sequence>
<feature type="compositionally biased region" description="Acidic residues" evidence="3">
    <location>
        <begin position="378"/>
        <end position="392"/>
    </location>
</feature>